<dbReference type="EC" id="2.7.1.-" evidence="1"/>
<organism evidence="3 4">
    <name type="scientific">Eragrostis curvula</name>
    <name type="common">weeping love grass</name>
    <dbReference type="NCBI Taxonomy" id="38414"/>
    <lineage>
        <taxon>Eukaryota</taxon>
        <taxon>Viridiplantae</taxon>
        <taxon>Streptophyta</taxon>
        <taxon>Embryophyta</taxon>
        <taxon>Tracheophyta</taxon>
        <taxon>Spermatophyta</taxon>
        <taxon>Magnoliopsida</taxon>
        <taxon>Liliopsida</taxon>
        <taxon>Poales</taxon>
        <taxon>Poaceae</taxon>
        <taxon>PACMAD clade</taxon>
        <taxon>Chloridoideae</taxon>
        <taxon>Eragrostideae</taxon>
        <taxon>Eragrostidinae</taxon>
        <taxon>Eragrostis</taxon>
    </lineage>
</organism>
<keyword evidence="1" id="KW-0324">Glycolysis</keyword>
<keyword evidence="1" id="KW-0418">Kinase</keyword>
<keyword evidence="1" id="KW-0808">Transferase</keyword>
<dbReference type="GO" id="GO:0005829">
    <property type="term" value="C:cytosol"/>
    <property type="evidence" value="ECO:0007669"/>
    <property type="project" value="TreeGrafter"/>
</dbReference>
<dbReference type="EMBL" id="RWGY01000002">
    <property type="protein sequence ID" value="TVU50265.1"/>
    <property type="molecule type" value="Genomic_DNA"/>
</dbReference>
<sequence length="202" mass="22330">MGRSQEGCAASQSRPWRLRAQRRATRWTQEDAVLQDLEERCAVPAERLRLVADAMVTEMRVGLSAAAEDGSLLKMLVTYVDSLPSGQKGWKGETILFGASLSEFLWDYYGQGTRVNSSNVMHGTGMVLHVPFGFTVMDAKSVRRREESNPEVGWLVQLASRARWSMAKLIRGHRRVRRLSSAGADALRSSKIYTGCGGAAPL</sequence>
<dbReference type="Gramene" id="TVU50265">
    <property type="protein sequence ID" value="TVU50265"/>
    <property type="gene ID" value="EJB05_01631"/>
</dbReference>
<dbReference type="AlphaFoldDB" id="A0A5J9WQU7"/>
<dbReference type="OrthoDB" id="419537at2759"/>
<dbReference type="GO" id="GO:0005536">
    <property type="term" value="F:D-glucose binding"/>
    <property type="evidence" value="ECO:0007669"/>
    <property type="project" value="InterPro"/>
</dbReference>
<evidence type="ECO:0000313" key="3">
    <source>
        <dbReference type="EMBL" id="TVU50265.1"/>
    </source>
</evidence>
<dbReference type="GO" id="GO:0004340">
    <property type="term" value="F:glucokinase activity"/>
    <property type="evidence" value="ECO:0007669"/>
    <property type="project" value="TreeGrafter"/>
</dbReference>
<evidence type="ECO:0000256" key="1">
    <source>
        <dbReference type="RuleBase" id="RU362007"/>
    </source>
</evidence>
<dbReference type="PANTHER" id="PTHR19443">
    <property type="entry name" value="HEXOKINASE"/>
    <property type="match status" value="1"/>
</dbReference>
<evidence type="ECO:0000259" key="2">
    <source>
        <dbReference type="Pfam" id="PF00349"/>
    </source>
</evidence>
<proteinExistence type="inferred from homology"/>
<dbReference type="GO" id="GO:0001678">
    <property type="term" value="P:intracellular glucose homeostasis"/>
    <property type="evidence" value="ECO:0007669"/>
    <property type="project" value="InterPro"/>
</dbReference>
<dbReference type="InterPro" id="IPR043129">
    <property type="entry name" value="ATPase_NBD"/>
</dbReference>
<comment type="similarity">
    <text evidence="1">Belongs to the hexokinase family.</text>
</comment>
<reference evidence="3 4" key="1">
    <citation type="journal article" date="2019" name="Sci. Rep.">
        <title>A high-quality genome of Eragrostis curvula grass provides insights into Poaceae evolution and supports new strategies to enhance forage quality.</title>
        <authorList>
            <person name="Carballo J."/>
            <person name="Santos B.A.C.M."/>
            <person name="Zappacosta D."/>
            <person name="Garbus I."/>
            <person name="Selva J.P."/>
            <person name="Gallo C.A."/>
            <person name="Diaz A."/>
            <person name="Albertini E."/>
            <person name="Caccamo M."/>
            <person name="Echenique V."/>
        </authorList>
    </citation>
    <scope>NUCLEOTIDE SEQUENCE [LARGE SCALE GENOMIC DNA]</scope>
    <source>
        <strain evidence="4">cv. Victoria</strain>
        <tissue evidence="3">Leaf</tissue>
    </source>
</reference>
<keyword evidence="1" id="KW-0547">Nucleotide-binding</keyword>
<dbReference type="SUPFAM" id="SSF53067">
    <property type="entry name" value="Actin-like ATPase domain"/>
    <property type="match status" value="1"/>
</dbReference>
<dbReference type="Proteomes" id="UP000324897">
    <property type="component" value="Chromosome 6"/>
</dbReference>
<dbReference type="GO" id="GO:0008865">
    <property type="term" value="F:fructokinase activity"/>
    <property type="evidence" value="ECO:0007669"/>
    <property type="project" value="TreeGrafter"/>
</dbReference>
<dbReference type="GO" id="GO:0006096">
    <property type="term" value="P:glycolytic process"/>
    <property type="evidence" value="ECO:0007669"/>
    <property type="project" value="UniProtKB-KW"/>
</dbReference>
<name>A0A5J9WQU7_9POAL</name>
<evidence type="ECO:0000313" key="4">
    <source>
        <dbReference type="Proteomes" id="UP000324897"/>
    </source>
</evidence>
<dbReference type="PANTHER" id="PTHR19443:SF14">
    <property type="entry name" value="HEXOKINASE-9"/>
    <property type="match status" value="1"/>
</dbReference>
<dbReference type="Pfam" id="PF00349">
    <property type="entry name" value="Hexokinase_1"/>
    <property type="match status" value="1"/>
</dbReference>
<dbReference type="GO" id="GO:0005524">
    <property type="term" value="F:ATP binding"/>
    <property type="evidence" value="ECO:0007669"/>
    <property type="project" value="UniProtKB-UniRule"/>
</dbReference>
<dbReference type="InterPro" id="IPR022672">
    <property type="entry name" value="Hexokinase_N"/>
</dbReference>
<dbReference type="GO" id="GO:0006006">
    <property type="term" value="P:glucose metabolic process"/>
    <property type="evidence" value="ECO:0007669"/>
    <property type="project" value="TreeGrafter"/>
</dbReference>
<gene>
    <name evidence="3" type="ORF">EJB05_01631</name>
</gene>
<feature type="domain" description="Hexokinase N-terminal" evidence="2">
    <location>
        <begin position="34"/>
        <end position="88"/>
    </location>
</feature>
<dbReference type="Gene3D" id="3.40.367.20">
    <property type="match status" value="1"/>
</dbReference>
<keyword evidence="4" id="KW-1185">Reference proteome</keyword>
<protein>
    <recommendedName>
        <fullName evidence="1">Phosphotransferase</fullName>
        <ecNumber evidence="1">2.7.1.-</ecNumber>
    </recommendedName>
</protein>
<keyword evidence="1" id="KW-0067">ATP-binding</keyword>
<accession>A0A5J9WQU7</accession>
<dbReference type="InterPro" id="IPR001312">
    <property type="entry name" value="Hexokinase"/>
</dbReference>
<dbReference type="GO" id="GO:0005739">
    <property type="term" value="C:mitochondrion"/>
    <property type="evidence" value="ECO:0007669"/>
    <property type="project" value="TreeGrafter"/>
</dbReference>
<comment type="caution">
    <text evidence="3">The sequence shown here is derived from an EMBL/GenBank/DDBJ whole genome shotgun (WGS) entry which is preliminary data.</text>
</comment>
<feature type="non-terminal residue" evidence="3">
    <location>
        <position position="1"/>
    </location>
</feature>